<dbReference type="EMBL" id="VJMJ01000180">
    <property type="protein sequence ID" value="KAF0728229.1"/>
    <property type="molecule type" value="Genomic_DNA"/>
</dbReference>
<evidence type="ECO:0000313" key="2">
    <source>
        <dbReference type="EMBL" id="KAF0728229.1"/>
    </source>
</evidence>
<feature type="domain" description="DUF4954" evidence="1">
    <location>
        <begin position="37"/>
        <end position="429"/>
    </location>
</feature>
<dbReference type="InterPro" id="IPR032533">
    <property type="entry name" value="DUF4954"/>
</dbReference>
<keyword evidence="3" id="KW-1185">Reference proteome</keyword>
<dbReference type="Gene3D" id="2.160.10.10">
    <property type="entry name" value="Hexapeptide repeat proteins"/>
    <property type="match status" value="1"/>
</dbReference>
<dbReference type="AlphaFoldDB" id="A0A6G0WLP3"/>
<dbReference type="Proteomes" id="UP000481153">
    <property type="component" value="Unassembled WGS sequence"/>
</dbReference>
<proteinExistence type="predicted"/>
<accession>A0A6G0WLP3</accession>
<sequence>MTAFANQVTPFIQSAHQRYVASCRTNIRHLGSHVQPVTPAQIQILEQNGNHADSWTTVYSSGNLASLRRVRNCSFRGHVYLGAFTKDVLVDNVPFPSGCYNSTLVDSFVLDNALVQDTFLLHQTYVDTGACIVGCGSVTSSGPNATYGNGTVLKVGVEIGGREISVFADMPFALGAAVGQHRENASELQAYDGRVKEYVESIKCGLNIVAKQAKVLRCAKLRDIFVGEGALVEDSVVTNTTILSTIEEHSSITGFSKVHSAIVQWSAHVEGGSSVERSFLCDASHVERHAMIMDSLLGPNTSIAEGECTSTFLGPFVGFHHQAMIVAAFWPQGRGNIGYGANVGSNHTLKAPDQELWPGEGVFYGLAVSIKYPSNFTNAAYSVIATGVSTLPQKLDMPFALVNIPGHNIPELSPAINEISPGWVLSSSIFTVLRNQDKFDRRNHSKRTPLDVQIFRPEIVRMMQVACQRLRDAEKKPVKIRHGKELIYTDKQVPGLGKNYMTERSRVAAIEAYSFYIRYFALEGYWQLLQHGTISIETPFDQISVSDERWAQQRAILMETTPTTKCGDLLRELVAAYKTIAKNAEDGKSRDDKRGQQIIPDYNLVHKKASEERIVIDAHQRAAALELIMVIFPVNSFSTTVFAAPPLKCTMENNPRTGEKIHRPTASLLVHAFVFRPPHSLELPY</sequence>
<name>A0A6G0WLP3_9STRA</name>
<gene>
    <name evidence="2" type="ORF">Ae201684_013880</name>
</gene>
<evidence type="ECO:0000259" key="1">
    <source>
        <dbReference type="Pfam" id="PF16314"/>
    </source>
</evidence>
<dbReference type="InterPro" id="IPR011004">
    <property type="entry name" value="Trimer_LpxA-like_sf"/>
</dbReference>
<evidence type="ECO:0000313" key="3">
    <source>
        <dbReference type="Proteomes" id="UP000481153"/>
    </source>
</evidence>
<protein>
    <recommendedName>
        <fullName evidence="1">DUF4954 domain-containing protein</fullName>
    </recommendedName>
</protein>
<dbReference type="Pfam" id="PF16314">
    <property type="entry name" value="DUF4954"/>
    <property type="match status" value="1"/>
</dbReference>
<comment type="caution">
    <text evidence="2">The sequence shown here is derived from an EMBL/GenBank/DDBJ whole genome shotgun (WGS) entry which is preliminary data.</text>
</comment>
<dbReference type="SUPFAM" id="SSF51161">
    <property type="entry name" value="Trimeric LpxA-like enzymes"/>
    <property type="match status" value="1"/>
</dbReference>
<reference evidence="2 3" key="1">
    <citation type="submission" date="2019-07" db="EMBL/GenBank/DDBJ databases">
        <title>Genomics analysis of Aphanomyces spp. identifies a new class of oomycete effector associated with host adaptation.</title>
        <authorList>
            <person name="Gaulin E."/>
        </authorList>
    </citation>
    <scope>NUCLEOTIDE SEQUENCE [LARGE SCALE GENOMIC DNA]</scope>
    <source>
        <strain evidence="2 3">ATCC 201684</strain>
    </source>
</reference>
<dbReference type="VEuPathDB" id="FungiDB:AeMF1_003019"/>
<organism evidence="2 3">
    <name type="scientific">Aphanomyces euteiches</name>
    <dbReference type="NCBI Taxonomy" id="100861"/>
    <lineage>
        <taxon>Eukaryota</taxon>
        <taxon>Sar</taxon>
        <taxon>Stramenopiles</taxon>
        <taxon>Oomycota</taxon>
        <taxon>Saprolegniomycetes</taxon>
        <taxon>Saprolegniales</taxon>
        <taxon>Verrucalvaceae</taxon>
        <taxon>Aphanomyces</taxon>
    </lineage>
</organism>